<feature type="transmembrane region" description="Helical" evidence="1">
    <location>
        <begin position="28"/>
        <end position="47"/>
    </location>
</feature>
<dbReference type="KEGG" id="dea:FPZ08_02770"/>
<protein>
    <recommendedName>
        <fullName evidence="2">DUF6644 domain-containing protein</fullName>
    </recommendedName>
</protein>
<dbReference type="AlphaFoldDB" id="A0A5B8LRB9"/>
<dbReference type="InterPro" id="IPR046586">
    <property type="entry name" value="DUF6644"/>
</dbReference>
<keyword evidence="1" id="KW-0472">Membrane</keyword>
<gene>
    <name evidence="3" type="ORF">FPZ08_02770</name>
</gene>
<dbReference type="Pfam" id="PF20349">
    <property type="entry name" value="DUF6644"/>
    <property type="match status" value="1"/>
</dbReference>
<name>A0A5B8LRB9_9HYPH</name>
<evidence type="ECO:0000313" key="3">
    <source>
        <dbReference type="EMBL" id="QDZ09760.1"/>
    </source>
</evidence>
<feature type="transmembrane region" description="Helical" evidence="1">
    <location>
        <begin position="136"/>
        <end position="158"/>
    </location>
</feature>
<keyword evidence="4" id="KW-1185">Reference proteome</keyword>
<dbReference type="OrthoDB" id="7424236at2"/>
<organism evidence="3 4">
    <name type="scientific">Devosia ginsengisoli</name>
    <dbReference type="NCBI Taxonomy" id="400770"/>
    <lineage>
        <taxon>Bacteria</taxon>
        <taxon>Pseudomonadati</taxon>
        <taxon>Pseudomonadota</taxon>
        <taxon>Alphaproteobacteria</taxon>
        <taxon>Hyphomicrobiales</taxon>
        <taxon>Devosiaceae</taxon>
        <taxon>Devosia</taxon>
    </lineage>
</organism>
<evidence type="ECO:0000256" key="1">
    <source>
        <dbReference type="SAM" id="Phobius"/>
    </source>
</evidence>
<keyword evidence="1" id="KW-1133">Transmembrane helix</keyword>
<dbReference type="Proteomes" id="UP000315364">
    <property type="component" value="Chromosome"/>
</dbReference>
<sequence>MNEFAAWLAGTSLSNTIAANLWVIPLVQSIHIVAIAVVFVSLFVVVLRIWGWAGRDQSLSATSDRFMPFIWGALAVLVITGVMMVIGEPARELISFSFWAKMALLGIGILTVFGFQRHLAGHREQWETTLVAQPSTRLLAALTLLVWLGVIVMGRLIAWDARIWGSLSPQLVG</sequence>
<dbReference type="RefSeq" id="WP_146288569.1">
    <property type="nucleotide sequence ID" value="NZ_CP042304.1"/>
</dbReference>
<evidence type="ECO:0000313" key="4">
    <source>
        <dbReference type="Proteomes" id="UP000315364"/>
    </source>
</evidence>
<keyword evidence="1" id="KW-0812">Transmembrane</keyword>
<feature type="domain" description="DUF6644" evidence="2">
    <location>
        <begin position="26"/>
        <end position="158"/>
    </location>
</feature>
<feature type="transmembrane region" description="Helical" evidence="1">
    <location>
        <begin position="93"/>
        <end position="115"/>
    </location>
</feature>
<evidence type="ECO:0000259" key="2">
    <source>
        <dbReference type="Pfam" id="PF20349"/>
    </source>
</evidence>
<proteinExistence type="predicted"/>
<feature type="transmembrane region" description="Helical" evidence="1">
    <location>
        <begin position="68"/>
        <end position="87"/>
    </location>
</feature>
<reference evidence="3 4" key="1">
    <citation type="submission" date="2019-07" db="EMBL/GenBank/DDBJ databases">
        <title>Full genome sequence of Devosia sp. Gsoil 520.</title>
        <authorList>
            <person name="Im W.-T."/>
        </authorList>
    </citation>
    <scope>NUCLEOTIDE SEQUENCE [LARGE SCALE GENOMIC DNA]</scope>
    <source>
        <strain evidence="3 4">Gsoil 520</strain>
    </source>
</reference>
<dbReference type="EMBL" id="CP042304">
    <property type="protein sequence ID" value="QDZ09760.1"/>
    <property type="molecule type" value="Genomic_DNA"/>
</dbReference>
<accession>A0A5B8LRB9</accession>